<evidence type="ECO:0000313" key="3">
    <source>
        <dbReference type="Proteomes" id="UP001056374"/>
    </source>
</evidence>
<protein>
    <recommendedName>
        <fullName evidence="4">50S ribosomal protein L34</fullName>
    </recommendedName>
</protein>
<keyword evidence="3" id="KW-1185">Reference proteome</keyword>
<dbReference type="EMBL" id="CP099468">
    <property type="protein sequence ID" value="USQ86972.1"/>
    <property type="molecule type" value="Genomic_DNA"/>
</dbReference>
<proteinExistence type="predicted"/>
<dbReference type="Proteomes" id="UP001056374">
    <property type="component" value="Chromosome"/>
</dbReference>
<evidence type="ECO:0008006" key="4">
    <source>
        <dbReference type="Google" id="ProtNLM"/>
    </source>
</evidence>
<evidence type="ECO:0000256" key="1">
    <source>
        <dbReference type="SAM" id="MobiDB-lite"/>
    </source>
</evidence>
<feature type="region of interest" description="Disordered" evidence="1">
    <location>
        <begin position="1"/>
        <end position="31"/>
    </location>
</feature>
<accession>A0ABY4ZDL2</accession>
<organism evidence="2 3">
    <name type="scientific">Streptomyces phaeoluteigriseus</name>
    <dbReference type="NCBI Taxonomy" id="114686"/>
    <lineage>
        <taxon>Bacteria</taxon>
        <taxon>Bacillati</taxon>
        <taxon>Actinomycetota</taxon>
        <taxon>Actinomycetes</taxon>
        <taxon>Kitasatosporales</taxon>
        <taxon>Streptomycetaceae</taxon>
        <taxon>Streptomyces</taxon>
        <taxon>Streptomyces aurantiacus group</taxon>
    </lineage>
</organism>
<sequence length="48" mass="5642">MRKRHGYRSRSAGVRRTPRKTTRYDPTTPSRTLLRAELRTVRLTARSA</sequence>
<dbReference type="RefSeq" id="WP_252552759.1">
    <property type="nucleotide sequence ID" value="NZ_CP099468.1"/>
</dbReference>
<reference evidence="2" key="1">
    <citation type="submission" date="2022-06" db="EMBL/GenBank/DDBJ databases">
        <title>Complete genome sequence of soil microorganisms Streptomyces sp. Qhu-M197 isolated from Alpine meadows habitats on the Tibetan Plateau.</title>
        <authorList>
            <person name="Zhang B."/>
            <person name="Xiang X."/>
            <person name="Fan J."/>
        </authorList>
    </citation>
    <scope>NUCLEOTIDE SEQUENCE</scope>
    <source>
        <strain evidence="2">Qhu-M197</strain>
    </source>
</reference>
<gene>
    <name evidence="2" type="ORF">NFX46_26615</name>
</gene>
<name>A0ABY4ZDL2_9ACTN</name>
<evidence type="ECO:0000313" key="2">
    <source>
        <dbReference type="EMBL" id="USQ86972.1"/>
    </source>
</evidence>